<name>A0ABN2Z2K0_9ACTN</name>
<dbReference type="InterPro" id="IPR023214">
    <property type="entry name" value="HAD_sf"/>
</dbReference>
<evidence type="ECO:0000313" key="2">
    <source>
        <dbReference type="Proteomes" id="UP001500443"/>
    </source>
</evidence>
<dbReference type="EMBL" id="BAAAPF010000170">
    <property type="protein sequence ID" value="GAA2135768.1"/>
    <property type="molecule type" value="Genomic_DNA"/>
</dbReference>
<evidence type="ECO:0000313" key="1">
    <source>
        <dbReference type="EMBL" id="GAA2135768.1"/>
    </source>
</evidence>
<organism evidence="1 2">
    <name type="scientific">Streptomyces synnematoformans</name>
    <dbReference type="NCBI Taxonomy" id="415721"/>
    <lineage>
        <taxon>Bacteria</taxon>
        <taxon>Bacillati</taxon>
        <taxon>Actinomycetota</taxon>
        <taxon>Actinomycetes</taxon>
        <taxon>Kitasatosporales</taxon>
        <taxon>Streptomycetaceae</taxon>
        <taxon>Streptomyces</taxon>
    </lineage>
</organism>
<dbReference type="Proteomes" id="UP001500443">
    <property type="component" value="Unassembled WGS sequence"/>
</dbReference>
<keyword evidence="2" id="KW-1185">Reference proteome</keyword>
<dbReference type="Gene3D" id="3.40.50.1000">
    <property type="entry name" value="HAD superfamily/HAD-like"/>
    <property type="match status" value="1"/>
</dbReference>
<dbReference type="SUPFAM" id="SSF56784">
    <property type="entry name" value="HAD-like"/>
    <property type="match status" value="1"/>
</dbReference>
<accession>A0ABN2Z2K0</accession>
<sequence>MSRLHIFDMDGTLLHGSSANIELARQMGLVAEFRALDAAFSSGEIDTYDYAERAHGMWSSLTPEILARAFAGSPWLAGIREVWADITARGDQCVSGCNFSV</sequence>
<comment type="caution">
    <text evidence="1">The sequence shown here is derived from an EMBL/GenBank/DDBJ whole genome shotgun (WGS) entry which is preliminary data.</text>
</comment>
<reference evidence="1 2" key="1">
    <citation type="journal article" date="2019" name="Int. J. Syst. Evol. Microbiol.">
        <title>The Global Catalogue of Microorganisms (GCM) 10K type strain sequencing project: providing services to taxonomists for standard genome sequencing and annotation.</title>
        <authorList>
            <consortium name="The Broad Institute Genomics Platform"/>
            <consortium name="The Broad Institute Genome Sequencing Center for Infectious Disease"/>
            <person name="Wu L."/>
            <person name="Ma J."/>
        </authorList>
    </citation>
    <scope>NUCLEOTIDE SEQUENCE [LARGE SCALE GENOMIC DNA]</scope>
    <source>
        <strain evidence="1 2">JCM 15481</strain>
    </source>
</reference>
<dbReference type="RefSeq" id="WP_344291775.1">
    <property type="nucleotide sequence ID" value="NZ_BAAAPF010000170.1"/>
</dbReference>
<proteinExistence type="predicted"/>
<dbReference type="InterPro" id="IPR036412">
    <property type="entry name" value="HAD-like_sf"/>
</dbReference>
<protein>
    <recommendedName>
        <fullName evidence="3">Hydrolase</fullName>
    </recommendedName>
</protein>
<evidence type="ECO:0008006" key="3">
    <source>
        <dbReference type="Google" id="ProtNLM"/>
    </source>
</evidence>
<gene>
    <name evidence="1" type="ORF">GCM10009802_44510</name>
</gene>